<keyword evidence="4" id="KW-0813">Transport</keyword>
<dbReference type="GO" id="GO:0015097">
    <property type="term" value="F:mercury ion transmembrane transporter activity"/>
    <property type="evidence" value="ECO:0007669"/>
    <property type="project" value="InterPro"/>
</dbReference>
<dbReference type="InterPro" id="IPR003457">
    <property type="entry name" value="Transprt_MerT"/>
</dbReference>
<comment type="subcellular location">
    <subcellularLocation>
        <location evidence="1">Cell inner membrane</location>
        <topology evidence="1">Multi-pass membrane protein</topology>
    </subcellularLocation>
</comment>
<keyword evidence="11 15" id="KW-1133">Transmembrane helix</keyword>
<dbReference type="Proteomes" id="UP000476837">
    <property type="component" value="Unassembled WGS sequence"/>
</dbReference>
<feature type="transmembrane region" description="Helical" evidence="15">
    <location>
        <begin position="21"/>
        <end position="54"/>
    </location>
</feature>
<dbReference type="AlphaFoldDB" id="A0A6L3B1F0"/>
<sequence>MHARRGHAQQRERSTQGLPPGPLAVGGLLGALGASSCCVLPLVFFGLGVSGAWIGNLTALAPYQPLFVATAFGFLGAGFWRVYRRPACDGPACPRPAPNRLVTASLWGAAVLVAVAVTFPYVAPLLLS</sequence>
<evidence type="ECO:0000256" key="2">
    <source>
        <dbReference type="ARBA" id="ARBA00008224"/>
    </source>
</evidence>
<evidence type="ECO:0000256" key="8">
    <source>
        <dbReference type="ARBA" id="ARBA00022692"/>
    </source>
</evidence>
<comment type="caution">
    <text evidence="16">The sequence shown here is derived from an EMBL/GenBank/DDBJ whole genome shotgun (WGS) entry which is preliminary data.</text>
</comment>
<dbReference type="Pfam" id="PF02411">
    <property type="entry name" value="MerT"/>
    <property type="match status" value="1"/>
</dbReference>
<evidence type="ECO:0000256" key="3">
    <source>
        <dbReference type="ARBA" id="ARBA00017053"/>
    </source>
</evidence>
<evidence type="ECO:0000256" key="6">
    <source>
        <dbReference type="ARBA" id="ARBA00022475"/>
    </source>
</evidence>
<accession>A0A6L3B1F0</accession>
<evidence type="ECO:0000256" key="15">
    <source>
        <dbReference type="SAM" id="Phobius"/>
    </source>
</evidence>
<keyword evidence="5" id="KW-0475">Mercuric resistance</keyword>
<evidence type="ECO:0000256" key="4">
    <source>
        <dbReference type="ARBA" id="ARBA00022448"/>
    </source>
</evidence>
<evidence type="ECO:0000256" key="9">
    <source>
        <dbReference type="ARBA" id="ARBA00022723"/>
    </source>
</evidence>
<evidence type="ECO:0000256" key="1">
    <source>
        <dbReference type="ARBA" id="ARBA00004429"/>
    </source>
</evidence>
<evidence type="ECO:0000256" key="14">
    <source>
        <dbReference type="ARBA" id="ARBA00045720"/>
    </source>
</evidence>
<dbReference type="GO" id="GO:0046872">
    <property type="term" value="F:metal ion binding"/>
    <property type="evidence" value="ECO:0007669"/>
    <property type="project" value="UniProtKB-KW"/>
</dbReference>
<evidence type="ECO:0000256" key="13">
    <source>
        <dbReference type="ARBA" id="ARBA00030934"/>
    </source>
</evidence>
<evidence type="ECO:0000256" key="5">
    <source>
        <dbReference type="ARBA" id="ARBA00022466"/>
    </source>
</evidence>
<gene>
    <name evidence="16" type="ORF">DS837_10600</name>
</gene>
<feature type="transmembrane region" description="Helical" evidence="15">
    <location>
        <begin position="66"/>
        <end position="83"/>
    </location>
</feature>
<keyword evidence="6" id="KW-1003">Cell membrane</keyword>
<evidence type="ECO:0000256" key="7">
    <source>
        <dbReference type="ARBA" id="ARBA00022519"/>
    </source>
</evidence>
<evidence type="ECO:0000313" key="16">
    <source>
        <dbReference type="EMBL" id="KAA0686142.1"/>
    </source>
</evidence>
<dbReference type="EMBL" id="QOKV01000005">
    <property type="protein sequence ID" value="KAA0686142.1"/>
    <property type="molecule type" value="Genomic_DNA"/>
</dbReference>
<dbReference type="GO" id="GO:0005886">
    <property type="term" value="C:plasma membrane"/>
    <property type="evidence" value="ECO:0007669"/>
    <property type="project" value="UniProtKB-SubCell"/>
</dbReference>
<evidence type="ECO:0000256" key="12">
    <source>
        <dbReference type="ARBA" id="ARBA00023136"/>
    </source>
</evidence>
<feature type="transmembrane region" description="Helical" evidence="15">
    <location>
        <begin position="104"/>
        <end position="123"/>
    </location>
</feature>
<keyword evidence="8 15" id="KW-0812">Transmembrane</keyword>
<keyword evidence="12 15" id="KW-0472">Membrane</keyword>
<comment type="function">
    <text evidence="14">Involved in mercury resistance. Probably transfers a mercuric ion from the periplasmic Hg(2+)-binding protein MerP to the cytoplasmic mercuric reductase MerA.</text>
</comment>
<proteinExistence type="inferred from homology"/>
<keyword evidence="7" id="KW-0997">Cell inner membrane</keyword>
<evidence type="ECO:0000313" key="17">
    <source>
        <dbReference type="Proteomes" id="UP000476837"/>
    </source>
</evidence>
<evidence type="ECO:0000256" key="11">
    <source>
        <dbReference type="ARBA" id="ARBA00022989"/>
    </source>
</evidence>
<organism evidence="16 17">
    <name type="scientific">Azospirillum brasilense</name>
    <dbReference type="NCBI Taxonomy" id="192"/>
    <lineage>
        <taxon>Bacteria</taxon>
        <taxon>Pseudomonadati</taxon>
        <taxon>Pseudomonadota</taxon>
        <taxon>Alphaproteobacteria</taxon>
        <taxon>Rhodospirillales</taxon>
        <taxon>Azospirillaceae</taxon>
        <taxon>Azospirillum</taxon>
    </lineage>
</organism>
<name>A0A6L3B1F0_AZOBR</name>
<keyword evidence="9" id="KW-0479">Metal-binding</keyword>
<protein>
    <recommendedName>
        <fullName evidence="3">Mercuric transport protein MerT</fullName>
    </recommendedName>
    <alternativeName>
        <fullName evidence="13">Mercury ion transport protein</fullName>
    </alternativeName>
</protein>
<keyword evidence="10" id="KW-0476">Mercury</keyword>
<comment type="similarity">
    <text evidence="2">Belongs to the MerT family.</text>
</comment>
<evidence type="ECO:0000256" key="10">
    <source>
        <dbReference type="ARBA" id="ARBA00022914"/>
    </source>
</evidence>
<reference evidence="16 17" key="1">
    <citation type="submission" date="2018-07" db="EMBL/GenBank/DDBJ databases">
        <title>Genome sequence of Roseomonas fauriae ATCC 49958.</title>
        <authorList>
            <person name="Sant'Anna F.H."/>
            <person name="Baldani J.I."/>
            <person name="Zilli J.E."/>
            <person name="Reis V.M."/>
            <person name="Hartmann A."/>
            <person name="Cruz L."/>
            <person name="de Souza E.M."/>
            <person name="de Oliveira Pedrosa F."/>
            <person name="Passaglia L.M.P."/>
        </authorList>
    </citation>
    <scope>NUCLEOTIDE SEQUENCE [LARGE SCALE GENOMIC DNA]</scope>
    <source>
        <strain evidence="16 17">ATCC 49958</strain>
    </source>
</reference>